<feature type="compositionally biased region" description="Basic residues" evidence="1">
    <location>
        <begin position="119"/>
        <end position="132"/>
    </location>
</feature>
<sequence length="173" mass="19065">MSLRTRARGAARAVARALVRTDVSGTRRLKVAQVPASHDVRLQLAIYRYVGRGRPTSCTVGRIVRAKARASATSPTARTNRLSYRGRVDRCPTPLSCARQRERQRHDDPSPPTPALAGKTRRRALGRARRASVRLGGEQGSGRVASGRRVGQRLRSVVDRGKERWHALAGNCR</sequence>
<proteinExistence type="predicted"/>
<reference evidence="2 3" key="1">
    <citation type="journal article" date="2016" name="Mol. Biol. Evol.">
        <title>Comparative Genomics of Early-Diverging Mushroom-Forming Fungi Provides Insights into the Origins of Lignocellulose Decay Capabilities.</title>
        <authorList>
            <person name="Nagy L.G."/>
            <person name="Riley R."/>
            <person name="Tritt A."/>
            <person name="Adam C."/>
            <person name="Daum C."/>
            <person name="Floudas D."/>
            <person name="Sun H."/>
            <person name="Yadav J.S."/>
            <person name="Pangilinan J."/>
            <person name="Larsson K.H."/>
            <person name="Matsuura K."/>
            <person name="Barry K."/>
            <person name="Labutti K."/>
            <person name="Kuo R."/>
            <person name="Ohm R.A."/>
            <person name="Bhattacharya S.S."/>
            <person name="Shirouzu T."/>
            <person name="Yoshinaga Y."/>
            <person name="Martin F.M."/>
            <person name="Grigoriev I.V."/>
            <person name="Hibbett D.S."/>
        </authorList>
    </citation>
    <scope>NUCLEOTIDE SEQUENCE [LARGE SCALE GENOMIC DNA]</scope>
    <source>
        <strain evidence="2 3">HHB12029</strain>
    </source>
</reference>
<protein>
    <submittedName>
        <fullName evidence="2">Uncharacterized protein</fullName>
    </submittedName>
</protein>
<feature type="region of interest" description="Disordered" evidence="1">
    <location>
        <begin position="90"/>
        <end position="152"/>
    </location>
</feature>
<evidence type="ECO:0000313" key="3">
    <source>
        <dbReference type="Proteomes" id="UP000077266"/>
    </source>
</evidence>
<organism evidence="2 3">
    <name type="scientific">Exidia glandulosa HHB12029</name>
    <dbReference type="NCBI Taxonomy" id="1314781"/>
    <lineage>
        <taxon>Eukaryota</taxon>
        <taxon>Fungi</taxon>
        <taxon>Dikarya</taxon>
        <taxon>Basidiomycota</taxon>
        <taxon>Agaricomycotina</taxon>
        <taxon>Agaricomycetes</taxon>
        <taxon>Auriculariales</taxon>
        <taxon>Exidiaceae</taxon>
        <taxon>Exidia</taxon>
    </lineage>
</organism>
<feature type="compositionally biased region" description="Basic and acidic residues" evidence="1">
    <location>
        <begin position="99"/>
        <end position="109"/>
    </location>
</feature>
<evidence type="ECO:0000313" key="2">
    <source>
        <dbReference type="EMBL" id="KZV78276.1"/>
    </source>
</evidence>
<name>A0A166MQ36_EXIGL</name>
<dbReference type="InParanoid" id="A0A166MQ36"/>
<gene>
    <name evidence="2" type="ORF">EXIGLDRAFT_52039</name>
</gene>
<dbReference type="AlphaFoldDB" id="A0A166MQ36"/>
<feature type="compositionally biased region" description="Low complexity" evidence="1">
    <location>
        <begin position="133"/>
        <end position="149"/>
    </location>
</feature>
<evidence type="ECO:0000256" key="1">
    <source>
        <dbReference type="SAM" id="MobiDB-lite"/>
    </source>
</evidence>
<dbReference type="EMBL" id="KV426996">
    <property type="protein sequence ID" value="KZV78276.1"/>
    <property type="molecule type" value="Genomic_DNA"/>
</dbReference>
<dbReference type="Proteomes" id="UP000077266">
    <property type="component" value="Unassembled WGS sequence"/>
</dbReference>
<keyword evidence="3" id="KW-1185">Reference proteome</keyword>
<accession>A0A166MQ36</accession>